<dbReference type="NCBIfam" id="TIGR03557">
    <property type="entry name" value="F420_G6P_family"/>
    <property type="match status" value="1"/>
</dbReference>
<sequence length="321" mass="34700">MVFLGYHASHEQLPPSRLLAAVQEAERSGFDGAMCSDHFAPWGLAQGESAHAWTWLGAAMATTALPMGVVTAPGQRYHPAISAQAMASLAEMFPGRFWCALGSGEALNEHVTGDAWPPKREREERLEEVVGVIRRLHAGERVDHDGLVRVHDARVWSRPADPPRLRAAAASERTAAWAAAWADGLITVGHDPDEIRTIIAAYRDAGGRGPCAVQVHVSLADSDAEARRIAADQWRQATVPAELMWDLMQPEDFDRLADPGDVDALERGVLISSDQEKTAEHLAALAAAGADELFLHGVGKDQGEFLARARDGLLAAVRRRA</sequence>
<dbReference type="EC" id="1.-.-.-" evidence="3"/>
<comment type="caution">
    <text evidence="3">The sequence shown here is derived from an EMBL/GenBank/DDBJ whole genome shotgun (WGS) entry which is preliminary data.</text>
</comment>
<accession>A0ABS7HZI3</accession>
<dbReference type="InterPro" id="IPR019945">
    <property type="entry name" value="F420_G6P_DH-rel"/>
</dbReference>
<dbReference type="InterPro" id="IPR011251">
    <property type="entry name" value="Luciferase-like_dom"/>
</dbReference>
<reference evidence="3 4" key="1">
    <citation type="journal article" date="2021" name="MBio">
        <title>Poor Competitiveness of Bradyrhizobium in Pigeon Pea Root Colonization in Indian Soils.</title>
        <authorList>
            <person name="Chalasani D."/>
            <person name="Basu A."/>
            <person name="Pullabhotla S.V.S.R.N."/>
            <person name="Jorrin B."/>
            <person name="Neal A.L."/>
            <person name="Poole P.S."/>
            <person name="Podile A.R."/>
            <person name="Tkacz A."/>
        </authorList>
    </citation>
    <scope>NUCLEOTIDE SEQUENCE [LARGE SCALE GENOMIC DNA]</scope>
    <source>
        <strain evidence="3 4">HU12</strain>
    </source>
</reference>
<dbReference type="Gene3D" id="3.20.20.30">
    <property type="entry name" value="Luciferase-like domain"/>
    <property type="match status" value="1"/>
</dbReference>
<dbReference type="NCBIfam" id="TIGR03885">
    <property type="entry name" value="flavin_revert"/>
    <property type="match status" value="1"/>
</dbReference>
<feature type="domain" description="Luciferase-like" evidence="2">
    <location>
        <begin position="9"/>
        <end position="291"/>
    </location>
</feature>
<keyword evidence="1 3" id="KW-0560">Oxidoreductase</keyword>
<organism evidence="3 4">
    <name type="scientific">Microbacterium ureisolvens</name>
    <dbReference type="NCBI Taxonomy" id="2781186"/>
    <lineage>
        <taxon>Bacteria</taxon>
        <taxon>Bacillati</taxon>
        <taxon>Actinomycetota</taxon>
        <taxon>Actinomycetes</taxon>
        <taxon>Micrococcales</taxon>
        <taxon>Microbacteriaceae</taxon>
        <taxon>Microbacterium</taxon>
    </lineage>
</organism>
<name>A0ABS7HZI3_9MICO</name>
<dbReference type="RefSeq" id="WP_220339970.1">
    <property type="nucleotide sequence ID" value="NZ_JAEUAX010000007.1"/>
</dbReference>
<evidence type="ECO:0000256" key="1">
    <source>
        <dbReference type="ARBA" id="ARBA00023002"/>
    </source>
</evidence>
<dbReference type="Proteomes" id="UP000777440">
    <property type="component" value="Unassembled WGS sequence"/>
</dbReference>
<dbReference type="EMBL" id="JAEUAX010000007">
    <property type="protein sequence ID" value="MBW9110799.1"/>
    <property type="molecule type" value="Genomic_DNA"/>
</dbReference>
<dbReference type="InterPro" id="IPR050564">
    <property type="entry name" value="F420-G6PD/mer"/>
</dbReference>
<keyword evidence="4" id="KW-1185">Reference proteome</keyword>
<dbReference type="SUPFAM" id="SSF51679">
    <property type="entry name" value="Bacterial luciferase-like"/>
    <property type="match status" value="1"/>
</dbReference>
<dbReference type="GO" id="GO:0016491">
    <property type="term" value="F:oxidoreductase activity"/>
    <property type="evidence" value="ECO:0007669"/>
    <property type="project" value="UniProtKB-KW"/>
</dbReference>
<evidence type="ECO:0000259" key="2">
    <source>
        <dbReference type="Pfam" id="PF00296"/>
    </source>
</evidence>
<dbReference type="PANTHER" id="PTHR43244">
    <property type="match status" value="1"/>
</dbReference>
<proteinExistence type="predicted"/>
<dbReference type="PANTHER" id="PTHR43244:SF1">
    <property type="entry name" value="5,10-METHYLENETETRAHYDROMETHANOPTERIN REDUCTASE"/>
    <property type="match status" value="1"/>
</dbReference>
<gene>
    <name evidence="3" type="ORF">JNB61_13540</name>
</gene>
<dbReference type="Pfam" id="PF00296">
    <property type="entry name" value="Bac_luciferase"/>
    <property type="match status" value="1"/>
</dbReference>
<dbReference type="InterPro" id="IPR023907">
    <property type="entry name" value="Non-F420_Flavin_OxRdtase"/>
</dbReference>
<protein>
    <submittedName>
        <fullName evidence="3">TIGR03885 family FMN-dependent LLM class oxidoreductase</fullName>
        <ecNumber evidence="3">1.-.-.-</ecNumber>
    </submittedName>
</protein>
<dbReference type="InterPro" id="IPR036661">
    <property type="entry name" value="Luciferase-like_sf"/>
</dbReference>
<evidence type="ECO:0000313" key="3">
    <source>
        <dbReference type="EMBL" id="MBW9110799.1"/>
    </source>
</evidence>
<evidence type="ECO:0000313" key="4">
    <source>
        <dbReference type="Proteomes" id="UP000777440"/>
    </source>
</evidence>